<dbReference type="NCBIfam" id="TIGR02122">
    <property type="entry name" value="TRAP_TAXI"/>
    <property type="match status" value="1"/>
</dbReference>
<dbReference type="SUPFAM" id="SSF53850">
    <property type="entry name" value="Periplasmic binding protein-like II"/>
    <property type="match status" value="1"/>
</dbReference>
<dbReference type="CDD" id="cd13520">
    <property type="entry name" value="PBP2_TAXI_TRAP"/>
    <property type="match status" value="1"/>
</dbReference>
<dbReference type="AlphaFoldDB" id="F4CTS9"/>
<dbReference type="PANTHER" id="PTHR42941:SF1">
    <property type="entry name" value="SLL1037 PROTEIN"/>
    <property type="match status" value="1"/>
</dbReference>
<organism evidence="2 3">
    <name type="scientific">Pseudonocardia dioxanivorans (strain ATCC 55486 / DSM 44775 / JCM 13855 / CB1190)</name>
    <dbReference type="NCBI Taxonomy" id="675635"/>
    <lineage>
        <taxon>Bacteria</taxon>
        <taxon>Bacillati</taxon>
        <taxon>Actinomycetota</taxon>
        <taxon>Actinomycetes</taxon>
        <taxon>Pseudonocardiales</taxon>
        <taxon>Pseudonocardiaceae</taxon>
        <taxon>Pseudonocardia</taxon>
    </lineage>
</organism>
<keyword evidence="3" id="KW-1185">Reference proteome</keyword>
<evidence type="ECO:0000313" key="2">
    <source>
        <dbReference type="EMBL" id="AEA22888.1"/>
    </source>
</evidence>
<protein>
    <submittedName>
        <fullName evidence="2">TRAP transporter solute receptor, TAXI family</fullName>
    </submittedName>
</protein>
<dbReference type="InterPro" id="IPR011852">
    <property type="entry name" value="TRAP_TAXI"/>
</dbReference>
<dbReference type="EMBL" id="CP002593">
    <property type="protein sequence ID" value="AEA22888.1"/>
    <property type="molecule type" value="Genomic_DNA"/>
</dbReference>
<dbReference type="PANTHER" id="PTHR42941">
    <property type="entry name" value="SLL1037 PROTEIN"/>
    <property type="match status" value="1"/>
</dbReference>
<evidence type="ECO:0000313" key="3">
    <source>
        <dbReference type="Proteomes" id="UP000007809"/>
    </source>
</evidence>
<proteinExistence type="predicted"/>
<dbReference type="STRING" id="675635.Psed_0625"/>
<name>F4CTS9_PSEUX</name>
<dbReference type="Proteomes" id="UP000007809">
    <property type="component" value="Chromosome"/>
</dbReference>
<dbReference type="HOGENOM" id="CLU_033215_0_1_11"/>
<dbReference type="PROSITE" id="PS51257">
    <property type="entry name" value="PROKAR_LIPOPROTEIN"/>
    <property type="match status" value="1"/>
</dbReference>
<dbReference type="eggNOG" id="COG2358">
    <property type="taxonomic scope" value="Bacteria"/>
</dbReference>
<accession>F4CTS9</accession>
<feature type="chain" id="PRO_5039249686" evidence="1">
    <location>
        <begin position="27"/>
        <end position="333"/>
    </location>
</feature>
<dbReference type="Gene3D" id="3.40.190.10">
    <property type="entry name" value="Periplasmic binding protein-like II"/>
    <property type="match status" value="2"/>
</dbReference>
<evidence type="ECO:0000256" key="1">
    <source>
        <dbReference type="SAM" id="SignalP"/>
    </source>
</evidence>
<keyword evidence="2" id="KW-0675">Receptor</keyword>
<feature type="signal peptide" evidence="1">
    <location>
        <begin position="1"/>
        <end position="26"/>
    </location>
</feature>
<dbReference type="KEGG" id="pdx:Psed_0625"/>
<dbReference type="Pfam" id="PF16868">
    <property type="entry name" value="NMT1_3"/>
    <property type="match status" value="1"/>
</dbReference>
<keyword evidence="1" id="KW-0732">Signal</keyword>
<sequence length="333" mass="34648">MKTMTRPRYRLAIAAVAAATALTACGGGSTGADGGLPSNVSFGGGASGAIYGVLATGMAEIVNTNLQGVNARAEATAGGLQNTRLVRDGELTFGLTDPRVVYPAVRASGEFADEPPAEDLRFVMNGYPSLYQVTALDPNIRSIGDLRGKRVCTAAGIQTAMLGELLTPYGLAVGDLSLSNLEWTECADRMKAGDIDVIGYAGGPGAAVLIQAFAGSPTAHIVGIDPDKATAMSAQFPWWKPSTLPAGTYDGQTAEVPTVEISGGTLVTRADTSEELVHQFLTALESHFDQFSKVHPLASYYSLPGTATNTMSDVLPTHPGAARFYRDKGIPGY</sequence>
<gene>
    <name evidence="2" type="ordered locus">Psed_0625</name>
</gene>
<reference evidence="2 3" key="1">
    <citation type="journal article" date="2011" name="J. Bacteriol.">
        <title>Genome sequence of the 1,4-dioxane-degrading Pseudonocardia dioxanivorans strain CB1190.</title>
        <authorList>
            <person name="Sales C.M."/>
            <person name="Mahendra S."/>
            <person name="Grostern A."/>
            <person name="Parales R.E."/>
            <person name="Goodwin L.A."/>
            <person name="Woyke T."/>
            <person name="Nolan M."/>
            <person name="Lapidus A."/>
            <person name="Chertkov O."/>
            <person name="Ovchinnikova G."/>
            <person name="Sczyrba A."/>
            <person name="Alvarez-Cohen L."/>
        </authorList>
    </citation>
    <scope>NUCLEOTIDE SEQUENCE [LARGE SCALE GENOMIC DNA]</scope>
    <source>
        <strain evidence="3">ATCC 55486 / DSM 44775 / JCM 13855 / CB1190</strain>
    </source>
</reference>